<dbReference type="PROSITE" id="PS50879">
    <property type="entry name" value="RNASE_H_1"/>
    <property type="match status" value="1"/>
</dbReference>
<evidence type="ECO:0000313" key="3">
    <source>
        <dbReference type="Proteomes" id="UP000069940"/>
    </source>
</evidence>
<proteinExistence type="predicted"/>
<dbReference type="InterPro" id="IPR012337">
    <property type="entry name" value="RNaseH-like_sf"/>
</dbReference>
<name>A0ABM1ZJB3_AEDAL</name>
<evidence type="ECO:0000259" key="1">
    <source>
        <dbReference type="PROSITE" id="PS50879"/>
    </source>
</evidence>
<evidence type="ECO:0000313" key="2">
    <source>
        <dbReference type="EnsemblMetazoa" id="AALFPA23_019020.P27995"/>
    </source>
</evidence>
<feature type="domain" description="RNase H type-1" evidence="1">
    <location>
        <begin position="1"/>
        <end position="89"/>
    </location>
</feature>
<dbReference type="Gene3D" id="3.30.420.10">
    <property type="entry name" value="Ribonuclease H-like superfamily/Ribonuclease H"/>
    <property type="match status" value="1"/>
</dbReference>
<dbReference type="RefSeq" id="XP_062708875.1">
    <property type="nucleotide sequence ID" value="XM_062852891.1"/>
</dbReference>
<reference evidence="3" key="1">
    <citation type="journal article" date="2015" name="Proc. Natl. Acad. Sci. U.S.A.">
        <title>Genome sequence of the Asian Tiger mosquito, Aedes albopictus, reveals insights into its biology, genetics, and evolution.</title>
        <authorList>
            <person name="Chen X.G."/>
            <person name="Jiang X."/>
            <person name="Gu J."/>
            <person name="Xu M."/>
            <person name="Wu Y."/>
            <person name="Deng Y."/>
            <person name="Zhang C."/>
            <person name="Bonizzoni M."/>
            <person name="Dermauw W."/>
            <person name="Vontas J."/>
            <person name="Armbruster P."/>
            <person name="Huang X."/>
            <person name="Yang Y."/>
            <person name="Zhang H."/>
            <person name="He W."/>
            <person name="Peng H."/>
            <person name="Liu Y."/>
            <person name="Wu K."/>
            <person name="Chen J."/>
            <person name="Lirakis M."/>
            <person name="Topalis P."/>
            <person name="Van Leeuwen T."/>
            <person name="Hall A.B."/>
            <person name="Jiang X."/>
            <person name="Thorpe C."/>
            <person name="Mueller R.L."/>
            <person name="Sun C."/>
            <person name="Waterhouse R.M."/>
            <person name="Yan G."/>
            <person name="Tu Z.J."/>
            <person name="Fang X."/>
            <person name="James A.A."/>
        </authorList>
    </citation>
    <scope>NUCLEOTIDE SEQUENCE [LARGE SCALE GENOMIC DNA]</scope>
    <source>
        <strain evidence="3">Foshan</strain>
    </source>
</reference>
<dbReference type="InterPro" id="IPR036397">
    <property type="entry name" value="RNaseH_sf"/>
</dbReference>
<reference evidence="2" key="2">
    <citation type="submission" date="2025-05" db="UniProtKB">
        <authorList>
            <consortium name="EnsemblMetazoa"/>
        </authorList>
    </citation>
    <scope>IDENTIFICATION</scope>
    <source>
        <strain evidence="2">Foshan</strain>
    </source>
</reference>
<dbReference type="InterPro" id="IPR002156">
    <property type="entry name" value="RNaseH_domain"/>
</dbReference>
<dbReference type="CDD" id="cd09276">
    <property type="entry name" value="Rnase_HI_RT_non_LTR"/>
    <property type="match status" value="1"/>
</dbReference>
<dbReference type="Proteomes" id="UP000069940">
    <property type="component" value="Unassembled WGS sequence"/>
</dbReference>
<organism evidence="2 3">
    <name type="scientific">Aedes albopictus</name>
    <name type="common">Asian tiger mosquito</name>
    <name type="synonym">Stegomyia albopicta</name>
    <dbReference type="NCBI Taxonomy" id="7160"/>
    <lineage>
        <taxon>Eukaryota</taxon>
        <taxon>Metazoa</taxon>
        <taxon>Ecdysozoa</taxon>
        <taxon>Arthropoda</taxon>
        <taxon>Hexapoda</taxon>
        <taxon>Insecta</taxon>
        <taxon>Pterygota</taxon>
        <taxon>Neoptera</taxon>
        <taxon>Endopterygota</taxon>
        <taxon>Diptera</taxon>
        <taxon>Nematocera</taxon>
        <taxon>Culicoidea</taxon>
        <taxon>Culicidae</taxon>
        <taxon>Culicinae</taxon>
        <taxon>Aedini</taxon>
        <taxon>Aedes</taxon>
        <taxon>Stegomyia</taxon>
    </lineage>
</organism>
<dbReference type="GeneID" id="134288329"/>
<sequence>MVIASECSVFSAEAAAIFVAVTTPADRPLLILTDSASVLEALNSEHPKHPWVQGILAALPSSTSLAWVPGHCNVPGNDAADRLASVGHQGPRFTETIPLDDAKRWIKNVVWNHWASVWDENRSAQLRKTKATVSRWEELDSLHDQKVLSRLRVGHTRLSHNFGPGPFRISCDSCGILNSVEHVICVCPQYRYPREAYGISGNINEALGNDPSAIGALFCFLKDAGLYNLIQTGTNGGHP</sequence>
<keyword evidence="3" id="KW-1185">Reference proteome</keyword>
<accession>A0ABM1ZJB3</accession>
<protein>
    <recommendedName>
        <fullName evidence="1">RNase H type-1 domain-containing protein</fullName>
    </recommendedName>
</protein>
<dbReference type="EnsemblMetazoa" id="AALFPA23_019020.R27995">
    <property type="protein sequence ID" value="AALFPA23_019020.P27995"/>
    <property type="gene ID" value="AALFPA23_019020"/>
</dbReference>
<dbReference type="SUPFAM" id="SSF53098">
    <property type="entry name" value="Ribonuclease H-like"/>
    <property type="match status" value="1"/>
</dbReference>